<proteinExistence type="predicted"/>
<evidence type="ECO:0000313" key="1">
    <source>
        <dbReference type="EMBL" id="KAJ1673138.1"/>
    </source>
</evidence>
<keyword evidence="1" id="KW-0472">Membrane</keyword>
<gene>
    <name evidence="1" type="primary">TMN2_2</name>
    <name evidence="1" type="ORF">EV182_005811</name>
</gene>
<keyword evidence="2" id="KW-1185">Reference proteome</keyword>
<dbReference type="EMBL" id="JAMZIH010007332">
    <property type="protein sequence ID" value="KAJ1673138.1"/>
    <property type="molecule type" value="Genomic_DNA"/>
</dbReference>
<organism evidence="1 2">
    <name type="scientific">Spiromyces aspiralis</name>
    <dbReference type="NCBI Taxonomy" id="68401"/>
    <lineage>
        <taxon>Eukaryota</taxon>
        <taxon>Fungi</taxon>
        <taxon>Fungi incertae sedis</taxon>
        <taxon>Zoopagomycota</taxon>
        <taxon>Kickxellomycotina</taxon>
        <taxon>Kickxellomycetes</taxon>
        <taxon>Kickxellales</taxon>
        <taxon>Kickxellaceae</taxon>
        <taxon>Spiromyces</taxon>
    </lineage>
</organism>
<sequence length="206" mass="22979">MWLPCYSISGGARPWLLVVGAIAVVARIATPTSAFYLPGLAPQDYKEGDLVPLHVNSITPSSGDTVRKPESVVSYSFYDSRFHFCQPPGNPQPVNEWLGSILFGDRIFTSAFEIRMLKVENCKLLCASSIPQDDASFVARRISEGYSFNWLLDGLPVAMQRQGERVEDTSYSIGFEMGREDVEAEQGEVGRPSIYNHYDLTVEYHT</sequence>
<keyword evidence="1" id="KW-0812">Transmembrane</keyword>
<comment type="caution">
    <text evidence="1">The sequence shown here is derived from an EMBL/GenBank/DDBJ whole genome shotgun (WGS) entry which is preliminary data.</text>
</comment>
<reference evidence="1" key="1">
    <citation type="submission" date="2022-06" db="EMBL/GenBank/DDBJ databases">
        <title>Phylogenomic reconstructions and comparative analyses of Kickxellomycotina fungi.</title>
        <authorList>
            <person name="Reynolds N.K."/>
            <person name="Stajich J.E."/>
            <person name="Barry K."/>
            <person name="Grigoriev I.V."/>
            <person name="Crous P."/>
            <person name="Smith M.E."/>
        </authorList>
    </citation>
    <scope>NUCLEOTIDE SEQUENCE</scope>
    <source>
        <strain evidence="1">RSA 2271</strain>
    </source>
</reference>
<evidence type="ECO:0000313" key="2">
    <source>
        <dbReference type="Proteomes" id="UP001145114"/>
    </source>
</evidence>
<feature type="non-terminal residue" evidence="1">
    <location>
        <position position="206"/>
    </location>
</feature>
<dbReference type="Proteomes" id="UP001145114">
    <property type="component" value="Unassembled WGS sequence"/>
</dbReference>
<protein>
    <submittedName>
        <fullName evidence="1">Transmembrane 9 super member 2</fullName>
    </submittedName>
</protein>
<name>A0ACC1H9J9_9FUNG</name>
<accession>A0ACC1H9J9</accession>